<gene>
    <name evidence="6" type="ORF">I5677_16245</name>
</gene>
<feature type="domain" description="Flagellar basal-body/hook protein C-terminal" evidence="4">
    <location>
        <begin position="208"/>
        <end position="252"/>
    </location>
</feature>
<keyword evidence="7" id="KW-1185">Reference proteome</keyword>
<dbReference type="Pfam" id="PF06429">
    <property type="entry name" value="Flg_bbr_C"/>
    <property type="match status" value="1"/>
</dbReference>
<dbReference type="InterPro" id="IPR019776">
    <property type="entry name" value="Flagellar_basal_body_rod_CS"/>
</dbReference>
<dbReference type="Proteomes" id="UP000623269">
    <property type="component" value="Unassembled WGS sequence"/>
</dbReference>
<comment type="similarity">
    <text evidence="1 2">Belongs to the flagella basal body rod proteins family.</text>
</comment>
<dbReference type="AlphaFoldDB" id="A0A8J7L0I4"/>
<evidence type="ECO:0000259" key="3">
    <source>
        <dbReference type="Pfam" id="PF00460"/>
    </source>
</evidence>
<evidence type="ECO:0000259" key="5">
    <source>
        <dbReference type="Pfam" id="PF22692"/>
    </source>
</evidence>
<evidence type="ECO:0000259" key="4">
    <source>
        <dbReference type="Pfam" id="PF06429"/>
    </source>
</evidence>
<evidence type="ECO:0000313" key="6">
    <source>
        <dbReference type="EMBL" id="MBH1942453.1"/>
    </source>
</evidence>
<organism evidence="6 7">
    <name type="scientific">Mobilitalea sibirica</name>
    <dbReference type="NCBI Taxonomy" id="1462919"/>
    <lineage>
        <taxon>Bacteria</taxon>
        <taxon>Bacillati</taxon>
        <taxon>Bacillota</taxon>
        <taxon>Clostridia</taxon>
        <taxon>Lachnospirales</taxon>
        <taxon>Lachnospiraceae</taxon>
        <taxon>Mobilitalea</taxon>
    </lineage>
</organism>
<evidence type="ECO:0000256" key="1">
    <source>
        <dbReference type="ARBA" id="ARBA00009677"/>
    </source>
</evidence>
<keyword evidence="2" id="KW-0975">Bacterial flagellum</keyword>
<dbReference type="InterPro" id="IPR001444">
    <property type="entry name" value="Flag_bb_rod_N"/>
</dbReference>
<dbReference type="InterPro" id="IPR053967">
    <property type="entry name" value="LlgE_F_G-like_D1"/>
</dbReference>
<dbReference type="Pfam" id="PF22692">
    <property type="entry name" value="LlgE_F_G_D1"/>
    <property type="match status" value="1"/>
</dbReference>
<feature type="domain" description="Flagellar basal body rod protein N-terminal" evidence="3">
    <location>
        <begin position="5"/>
        <end position="35"/>
    </location>
</feature>
<dbReference type="PANTHER" id="PTHR30435:SF19">
    <property type="entry name" value="FLAGELLAR BASAL-BODY ROD PROTEIN FLGG"/>
    <property type="match status" value="1"/>
</dbReference>
<dbReference type="InterPro" id="IPR037925">
    <property type="entry name" value="FlgE/F/G-like"/>
</dbReference>
<dbReference type="SUPFAM" id="SSF117143">
    <property type="entry name" value="Flagellar hook protein flgE"/>
    <property type="match status" value="1"/>
</dbReference>
<evidence type="ECO:0000256" key="2">
    <source>
        <dbReference type="RuleBase" id="RU362116"/>
    </source>
</evidence>
<evidence type="ECO:0000313" key="7">
    <source>
        <dbReference type="Proteomes" id="UP000623269"/>
    </source>
</evidence>
<dbReference type="EMBL" id="JAEAGR010000022">
    <property type="protein sequence ID" value="MBH1942453.1"/>
    <property type="molecule type" value="Genomic_DNA"/>
</dbReference>
<name>A0A8J7L0I4_9FIRM</name>
<keyword evidence="6" id="KW-0282">Flagellum</keyword>
<proteinExistence type="inferred from homology"/>
<reference evidence="6" key="1">
    <citation type="submission" date="2020-12" db="EMBL/GenBank/DDBJ databases">
        <title>M. sibirica DSM 26468T genome.</title>
        <authorList>
            <person name="Thieme N."/>
            <person name="Rettenmaier R."/>
            <person name="Zverlov V."/>
            <person name="Liebl W."/>
        </authorList>
    </citation>
    <scope>NUCLEOTIDE SEQUENCE</scope>
    <source>
        <strain evidence="6">DSM 26468</strain>
    </source>
</reference>
<comment type="subcellular location">
    <subcellularLocation>
        <location evidence="2">Bacterial flagellum basal body</location>
    </subcellularLocation>
</comment>
<keyword evidence="6" id="KW-0966">Cell projection</keyword>
<dbReference type="GO" id="GO:0009425">
    <property type="term" value="C:bacterial-type flagellum basal body"/>
    <property type="evidence" value="ECO:0007669"/>
    <property type="project" value="UniProtKB-SubCell"/>
</dbReference>
<dbReference type="PROSITE" id="PS00588">
    <property type="entry name" value="FLAGELLA_BB_ROD"/>
    <property type="match status" value="1"/>
</dbReference>
<dbReference type="InterPro" id="IPR020013">
    <property type="entry name" value="Flagellar_FlgE/F/G"/>
</dbReference>
<dbReference type="PANTHER" id="PTHR30435">
    <property type="entry name" value="FLAGELLAR PROTEIN"/>
    <property type="match status" value="1"/>
</dbReference>
<protein>
    <submittedName>
        <fullName evidence="6">Flagellar hook-basal body protein</fullName>
    </submittedName>
</protein>
<dbReference type="NCBIfam" id="TIGR03506">
    <property type="entry name" value="FlgEFG_subfam"/>
    <property type="match status" value="1"/>
</dbReference>
<comment type="caution">
    <text evidence="6">The sequence shown here is derived from an EMBL/GenBank/DDBJ whole genome shotgun (WGS) entry which is preliminary data.</text>
</comment>
<accession>A0A8J7L0I4</accession>
<dbReference type="Pfam" id="PF00460">
    <property type="entry name" value="Flg_bb_rod"/>
    <property type="match status" value="1"/>
</dbReference>
<dbReference type="GO" id="GO:0071978">
    <property type="term" value="P:bacterial-type flagellum-dependent swarming motility"/>
    <property type="evidence" value="ECO:0007669"/>
    <property type="project" value="TreeGrafter"/>
</dbReference>
<keyword evidence="6" id="KW-0969">Cilium</keyword>
<dbReference type="InterPro" id="IPR010930">
    <property type="entry name" value="Flg_bb/hook_C_dom"/>
</dbReference>
<sequence>MVRGLYTAYTGMANEQKRLDIIANNLANSATVGYKEENVTNQAFDDVLTIKIRDASEAYNDRPIGKMSLGVKLGEVYTSFSQGSLRQTANPYNLALEGKGFFQMSVTDRAGNESIKYTRNGSFTMTKDGHIVDVDGNRLMGEAGEIMIPLDAVNVTVDEGGAIYTDGNYLDTIIITDFENYDYLIKSGDTMYQTVEGATQIPGNALVRQGFTEQSNVNVVSEMVEMISVTRAYEANQKVIQSVDRTLELAANTVGKV</sequence>
<feature type="domain" description="Flagellar hook protein FlgE/F/G-like D1" evidence="5">
    <location>
        <begin position="95"/>
        <end position="164"/>
    </location>
</feature>
<dbReference type="RefSeq" id="WP_197662702.1">
    <property type="nucleotide sequence ID" value="NZ_JAEAGR010000022.1"/>
</dbReference>